<dbReference type="PANTHER" id="PTHR43420">
    <property type="entry name" value="ACETYLTRANSFERASE"/>
    <property type="match status" value="1"/>
</dbReference>
<dbReference type="EC" id="2.3.1.189" evidence="4"/>
<proteinExistence type="predicted"/>
<dbReference type="Gene3D" id="3.40.630.30">
    <property type="match status" value="2"/>
</dbReference>
<dbReference type="GO" id="GO:0035447">
    <property type="term" value="F:mycothiol synthase activity"/>
    <property type="evidence" value="ECO:0007669"/>
    <property type="project" value="UniProtKB-EC"/>
</dbReference>
<evidence type="ECO:0000256" key="1">
    <source>
        <dbReference type="ARBA" id="ARBA00022679"/>
    </source>
</evidence>
<name>A0A6N2ZFX9_CLOSY</name>
<dbReference type="Pfam" id="PF00583">
    <property type="entry name" value="Acetyltransf_1"/>
    <property type="match status" value="1"/>
</dbReference>
<sequence>MQIIKNSRLTGRQISDIDHLIQECRAFSPIRLSFPFEEGSVFYLAYERKDGADMLVSVLALIIPNMDDSDETFECLAFTRPSCRRKGYFSALFEAAEELFEDANLLIPCDGQDEAVLPVLHSLGAELDSCEYKMERSLTENDLPDMSAAGARLSCQTSLDSDSSTVYSFCLSQENSRPAAVCRTVSFGSKICFYGFLVEETLRGQGFGEEALLTVLHSLRNRNASSLFLHVSGENPAAVNLYKKTGFRITETLSYYLY</sequence>
<dbReference type="PROSITE" id="PS51186">
    <property type="entry name" value="GNAT"/>
    <property type="match status" value="1"/>
</dbReference>
<dbReference type="InterPro" id="IPR016181">
    <property type="entry name" value="Acyl_CoA_acyltransferase"/>
</dbReference>
<evidence type="ECO:0000259" key="3">
    <source>
        <dbReference type="PROSITE" id="PS51186"/>
    </source>
</evidence>
<evidence type="ECO:0000313" key="4">
    <source>
        <dbReference type="EMBL" id="VYT75922.1"/>
    </source>
</evidence>
<dbReference type="InterPro" id="IPR000182">
    <property type="entry name" value="GNAT_dom"/>
</dbReference>
<dbReference type="EMBL" id="CACRUA010000006">
    <property type="protein sequence ID" value="VYT75922.1"/>
    <property type="molecule type" value="Genomic_DNA"/>
</dbReference>
<keyword evidence="2 4" id="KW-0012">Acyltransferase</keyword>
<keyword evidence="1 4" id="KW-0808">Transferase</keyword>
<gene>
    <name evidence="4" type="primary">mshD_1</name>
    <name evidence="4" type="ORF">CSLFYP84_00510</name>
</gene>
<protein>
    <submittedName>
        <fullName evidence="4">Mycothiol acetyltransferase</fullName>
        <ecNumber evidence="4">2.3.1.189</ecNumber>
    </submittedName>
</protein>
<reference evidence="4" key="1">
    <citation type="submission" date="2019-11" db="EMBL/GenBank/DDBJ databases">
        <authorList>
            <person name="Feng L."/>
        </authorList>
    </citation>
    <scope>NUCLEOTIDE SEQUENCE</scope>
    <source>
        <strain evidence="4">CsymbiosumLFYP84</strain>
    </source>
</reference>
<dbReference type="PANTHER" id="PTHR43420:SF12">
    <property type="entry name" value="N-ACETYLTRANSFERASE DOMAIN-CONTAINING PROTEIN"/>
    <property type="match status" value="1"/>
</dbReference>
<dbReference type="RefSeq" id="WP_156684324.1">
    <property type="nucleotide sequence ID" value="NZ_CACRUA010000006.1"/>
</dbReference>
<evidence type="ECO:0000256" key="2">
    <source>
        <dbReference type="ARBA" id="ARBA00023315"/>
    </source>
</evidence>
<organism evidence="4">
    <name type="scientific">Clostridium symbiosum</name>
    <name type="common">Bacteroides symbiosus</name>
    <dbReference type="NCBI Taxonomy" id="1512"/>
    <lineage>
        <taxon>Bacteria</taxon>
        <taxon>Bacillati</taxon>
        <taxon>Bacillota</taxon>
        <taxon>Clostridia</taxon>
        <taxon>Lachnospirales</taxon>
        <taxon>Lachnospiraceae</taxon>
        <taxon>Otoolea</taxon>
    </lineage>
</organism>
<dbReference type="SUPFAM" id="SSF55729">
    <property type="entry name" value="Acyl-CoA N-acyltransferases (Nat)"/>
    <property type="match status" value="1"/>
</dbReference>
<accession>A0A6N2ZFX9</accession>
<feature type="domain" description="N-acetyltransferase" evidence="3">
    <location>
        <begin position="133"/>
        <end position="258"/>
    </location>
</feature>
<dbReference type="AlphaFoldDB" id="A0A6N2ZFX9"/>
<dbReference type="InterPro" id="IPR050680">
    <property type="entry name" value="YpeA/RimI_acetyltransf"/>
</dbReference>